<sequence length="279" mass="30984">MTRLNDEDIQSIIKQYRKNEEFFIKNFKFSLLEIGNKAVNNAASKEQLKNLKVACIPITSGFGEISNFSQIVCTILTDCCGVNAFVTKQKNVAGIQEAYEQKSDIIFMADDNTFTAFHLKKNLYMNNGEATGRGFAAALDVAAGPLQNKEVLVLGAGPVACAGATYLLQRNAHVKMYDPCMDKVRTYIKKYPQVEMVPHWNTRTWNYILEATPSANIITENQVTSQTICAAPGVPFGLDEFSVKKCKLIIHNLLELGVATMLSGVCKEESHGKENYYSL</sequence>
<dbReference type="AlphaFoldDB" id="A0A366HZA8"/>
<protein>
    <submittedName>
        <fullName evidence="2">Pyrrolysine biosynthesis protein PylD</fullName>
    </submittedName>
</protein>
<dbReference type="Proteomes" id="UP000253490">
    <property type="component" value="Unassembled WGS sequence"/>
</dbReference>
<feature type="domain" description="Pyrrolysine biosynthesis protein PylD N-terminal" evidence="1">
    <location>
        <begin position="10"/>
        <end position="122"/>
    </location>
</feature>
<name>A0A366HZA8_9FIRM</name>
<evidence type="ECO:0000259" key="1">
    <source>
        <dbReference type="Pfam" id="PF21455"/>
    </source>
</evidence>
<gene>
    <name evidence="2" type="ORF">DES36_11819</name>
</gene>
<reference evidence="2 3" key="1">
    <citation type="submission" date="2018-06" db="EMBL/GenBank/DDBJ databases">
        <title>Genomic Encyclopedia of Type Strains, Phase IV (KMG-IV): sequencing the most valuable type-strain genomes for metagenomic binning, comparative biology and taxonomic classification.</title>
        <authorList>
            <person name="Goeker M."/>
        </authorList>
    </citation>
    <scope>NUCLEOTIDE SEQUENCE [LARGE SCALE GENOMIC DNA]</scope>
    <source>
        <strain evidence="2 3">DSM 22112</strain>
    </source>
</reference>
<dbReference type="Pfam" id="PF13241">
    <property type="entry name" value="NAD_binding_7"/>
    <property type="match status" value="1"/>
</dbReference>
<comment type="caution">
    <text evidence="2">The sequence shown here is derived from an EMBL/GenBank/DDBJ whole genome shotgun (WGS) entry which is preliminary data.</text>
</comment>
<dbReference type="RefSeq" id="WP_113921454.1">
    <property type="nucleotide sequence ID" value="NZ_QNRX01000018.1"/>
</dbReference>
<dbReference type="InterPro" id="IPR023914">
    <property type="entry name" value="Pyrrolys_PylD"/>
</dbReference>
<dbReference type="Pfam" id="PF21455">
    <property type="entry name" value="PylD_N"/>
    <property type="match status" value="1"/>
</dbReference>
<dbReference type="Gene3D" id="3.40.50.720">
    <property type="entry name" value="NAD(P)-binding Rossmann-like Domain"/>
    <property type="match status" value="1"/>
</dbReference>
<organism evidence="2 3">
    <name type="scientific">Alkalibaculum bacchi</name>
    <dbReference type="NCBI Taxonomy" id="645887"/>
    <lineage>
        <taxon>Bacteria</taxon>
        <taxon>Bacillati</taxon>
        <taxon>Bacillota</taxon>
        <taxon>Clostridia</taxon>
        <taxon>Eubacteriales</taxon>
        <taxon>Eubacteriaceae</taxon>
        <taxon>Alkalibaculum</taxon>
    </lineage>
</organism>
<dbReference type="InterPro" id="IPR048757">
    <property type="entry name" value="PylD_N"/>
</dbReference>
<dbReference type="NCBIfam" id="TIGR03911">
    <property type="entry name" value="pyrrolys_PylD"/>
    <property type="match status" value="1"/>
</dbReference>
<evidence type="ECO:0000313" key="3">
    <source>
        <dbReference type="Proteomes" id="UP000253490"/>
    </source>
</evidence>
<proteinExistence type="predicted"/>
<dbReference type="SUPFAM" id="SSF51735">
    <property type="entry name" value="NAD(P)-binding Rossmann-fold domains"/>
    <property type="match status" value="1"/>
</dbReference>
<keyword evidence="3" id="KW-1185">Reference proteome</keyword>
<dbReference type="InterPro" id="IPR036291">
    <property type="entry name" value="NAD(P)-bd_dom_sf"/>
</dbReference>
<accession>A0A366HZA8</accession>
<dbReference type="Gene3D" id="3.40.50.12150">
    <property type="match status" value="1"/>
</dbReference>
<evidence type="ECO:0000313" key="2">
    <source>
        <dbReference type="EMBL" id="RBP59669.1"/>
    </source>
</evidence>
<dbReference type="OrthoDB" id="5418995at2"/>
<dbReference type="EMBL" id="QNRX01000018">
    <property type="protein sequence ID" value="RBP59669.1"/>
    <property type="molecule type" value="Genomic_DNA"/>
</dbReference>